<dbReference type="SUPFAM" id="SSF103481">
    <property type="entry name" value="Multidrug resistance efflux transporter EmrE"/>
    <property type="match status" value="2"/>
</dbReference>
<keyword evidence="3" id="KW-1003">Cell membrane</keyword>
<name>A0A1S8KPZ7_9LACT</name>
<dbReference type="AlphaFoldDB" id="A0A1S8KPZ7"/>
<comment type="subcellular location">
    <subcellularLocation>
        <location evidence="1">Cell membrane</location>
        <topology evidence="1">Multi-pass membrane protein</topology>
    </subcellularLocation>
</comment>
<evidence type="ECO:0000256" key="2">
    <source>
        <dbReference type="ARBA" id="ARBA00007362"/>
    </source>
</evidence>
<evidence type="ECO:0000256" key="5">
    <source>
        <dbReference type="ARBA" id="ARBA00022989"/>
    </source>
</evidence>
<reference evidence="8 9" key="1">
    <citation type="submission" date="2017-01" db="EMBL/GenBank/DDBJ databases">
        <title>Complete Genome Sequence of Dolosigranulum pigrum isolated from a Patient with interstitial lung disease.</title>
        <authorList>
            <person name="Mukhopadhyay R."/>
            <person name="Joaquin J."/>
            <person name="Hogue R."/>
            <person name="Fitzgerald S."/>
            <person name="Jospin G."/>
            <person name="Eisen J.A."/>
            <person name="Chaturvedi V."/>
        </authorList>
    </citation>
    <scope>NUCLEOTIDE SEQUENCE [LARGE SCALE GENOMIC DNA]</scope>
    <source>
        <strain evidence="8 9">15S00348</strain>
    </source>
</reference>
<dbReference type="GO" id="GO:0005886">
    <property type="term" value="C:plasma membrane"/>
    <property type="evidence" value="ECO:0007669"/>
    <property type="project" value="UniProtKB-SubCell"/>
</dbReference>
<keyword evidence="4" id="KW-0812">Transmembrane</keyword>
<evidence type="ECO:0000256" key="1">
    <source>
        <dbReference type="ARBA" id="ARBA00004651"/>
    </source>
</evidence>
<dbReference type="RefSeq" id="WP_077863189.1">
    <property type="nucleotide sequence ID" value="NZ_NAQR01000031.1"/>
</dbReference>
<dbReference type="InterPro" id="IPR037185">
    <property type="entry name" value="EmrE-like"/>
</dbReference>
<evidence type="ECO:0000313" key="8">
    <source>
        <dbReference type="EMBL" id="OOL81808.1"/>
    </source>
</evidence>
<dbReference type="EMBL" id="MUYF01000003">
    <property type="protein sequence ID" value="OOL81808.1"/>
    <property type="molecule type" value="Genomic_DNA"/>
</dbReference>
<dbReference type="Gene3D" id="1.10.3730.20">
    <property type="match status" value="1"/>
</dbReference>
<dbReference type="InterPro" id="IPR050638">
    <property type="entry name" value="AA-Vitamin_Transporters"/>
</dbReference>
<evidence type="ECO:0000256" key="4">
    <source>
        <dbReference type="ARBA" id="ARBA00022692"/>
    </source>
</evidence>
<evidence type="ECO:0000259" key="7">
    <source>
        <dbReference type="Pfam" id="PF00892"/>
    </source>
</evidence>
<dbReference type="InterPro" id="IPR000620">
    <property type="entry name" value="EamA_dom"/>
</dbReference>
<feature type="domain" description="EamA" evidence="7">
    <location>
        <begin position="6"/>
        <end position="139"/>
    </location>
</feature>
<gene>
    <name evidence="8" type="ORF">BWX42_08945</name>
</gene>
<comment type="similarity">
    <text evidence="2">Belongs to the EamA transporter family.</text>
</comment>
<evidence type="ECO:0000256" key="6">
    <source>
        <dbReference type="ARBA" id="ARBA00023136"/>
    </source>
</evidence>
<dbReference type="Proteomes" id="UP000190409">
    <property type="component" value="Unassembled WGS sequence"/>
</dbReference>
<evidence type="ECO:0000313" key="9">
    <source>
        <dbReference type="Proteomes" id="UP000190409"/>
    </source>
</evidence>
<comment type="caution">
    <text evidence="8">The sequence shown here is derived from an EMBL/GenBank/DDBJ whole genome shotgun (WGS) entry which is preliminary data.</text>
</comment>
<feature type="domain" description="EamA" evidence="7">
    <location>
        <begin position="153"/>
        <end position="292"/>
    </location>
</feature>
<keyword evidence="5" id="KW-1133">Transmembrane helix</keyword>
<accession>A0A1S8KPZ7</accession>
<keyword evidence="6" id="KW-0472">Membrane</keyword>
<evidence type="ECO:0000256" key="3">
    <source>
        <dbReference type="ARBA" id="ARBA00022475"/>
    </source>
</evidence>
<protein>
    <submittedName>
        <fullName evidence="8">EamA family transporter</fullName>
    </submittedName>
</protein>
<sequence>MSTTHKAYISAFLNSCIVGFSFMFVTIALDTVNPIDLLMYRFLIAVIGSSFPIILGMVKIEIQISDVVRILPLALFYPVLFFGFEVFGLEYTTSSEAGIILATVPIFTTVLSRLFLKEKTTMLQNVFIFLSLIGIIYIFIMNTVGSISFHAGGTFLLLLSTVTLSSYNVMARKLSQEYSYYSLVYVMTWIGCIAFVLLSLFSRLSTGESLDYITPLTHPPFLIAILYLGIPSSFITASLNNYALSKLEASRISVFSHLSTVITIFAGVFILNENLMVYHIIGITCIIIGIIGTQYFKEKKETIEP</sequence>
<proteinExistence type="inferred from homology"/>
<dbReference type="Pfam" id="PF00892">
    <property type="entry name" value="EamA"/>
    <property type="match status" value="2"/>
</dbReference>
<dbReference type="PANTHER" id="PTHR32322:SF18">
    <property type="entry name" value="S-ADENOSYLMETHIONINE_S-ADENOSYLHOMOCYSTEINE TRANSPORTER"/>
    <property type="match status" value="1"/>
</dbReference>
<organism evidence="8 9">
    <name type="scientific">Dolosigranulum pigrum</name>
    <dbReference type="NCBI Taxonomy" id="29394"/>
    <lineage>
        <taxon>Bacteria</taxon>
        <taxon>Bacillati</taxon>
        <taxon>Bacillota</taxon>
        <taxon>Bacilli</taxon>
        <taxon>Lactobacillales</taxon>
        <taxon>Carnobacteriaceae</taxon>
        <taxon>Dolosigranulum</taxon>
    </lineage>
</organism>
<dbReference type="PANTHER" id="PTHR32322">
    <property type="entry name" value="INNER MEMBRANE TRANSPORTER"/>
    <property type="match status" value="1"/>
</dbReference>